<keyword evidence="1 4" id="KW-0812">Transmembrane</keyword>
<feature type="transmembrane region" description="Helical" evidence="4">
    <location>
        <begin position="53"/>
        <end position="72"/>
    </location>
</feature>
<evidence type="ECO:0000313" key="6">
    <source>
        <dbReference type="EMBL" id="SEH79981.1"/>
    </source>
</evidence>
<keyword evidence="3 4" id="KW-0472">Membrane</keyword>
<feature type="domain" description="Major facilitator superfamily (MFS) profile" evidence="5">
    <location>
        <begin position="225"/>
        <end position="412"/>
    </location>
</feature>
<dbReference type="Pfam" id="PF07690">
    <property type="entry name" value="MFS_1"/>
    <property type="match status" value="1"/>
</dbReference>
<evidence type="ECO:0000256" key="4">
    <source>
        <dbReference type="SAM" id="Phobius"/>
    </source>
</evidence>
<feature type="transmembrane region" description="Helical" evidence="4">
    <location>
        <begin position="171"/>
        <end position="195"/>
    </location>
</feature>
<dbReference type="EMBL" id="FNXG01000002">
    <property type="protein sequence ID" value="SEH79981.1"/>
    <property type="molecule type" value="Genomic_DNA"/>
</dbReference>
<dbReference type="OrthoDB" id="8558006at2"/>
<keyword evidence="7" id="KW-1185">Reference proteome</keyword>
<gene>
    <name evidence="6" type="ORF">SAMN04488075_1132</name>
</gene>
<evidence type="ECO:0000256" key="1">
    <source>
        <dbReference type="ARBA" id="ARBA00022692"/>
    </source>
</evidence>
<feature type="transmembrane region" description="Helical" evidence="4">
    <location>
        <begin position="316"/>
        <end position="340"/>
    </location>
</feature>
<feature type="transmembrane region" description="Helical" evidence="4">
    <location>
        <begin position="291"/>
        <end position="310"/>
    </location>
</feature>
<feature type="transmembrane region" description="Helical" evidence="4">
    <location>
        <begin position="144"/>
        <end position="165"/>
    </location>
</feature>
<keyword evidence="2 4" id="KW-1133">Transmembrane helix</keyword>
<organism evidence="6 7">
    <name type="scientific">Paracoccus alkenifer</name>
    <dbReference type="NCBI Taxonomy" id="65735"/>
    <lineage>
        <taxon>Bacteria</taxon>
        <taxon>Pseudomonadati</taxon>
        <taxon>Pseudomonadota</taxon>
        <taxon>Alphaproteobacteria</taxon>
        <taxon>Rhodobacterales</taxon>
        <taxon>Paracoccaceae</taxon>
        <taxon>Paracoccus</taxon>
    </lineage>
</organism>
<sequence length="412" mass="42366">MTAAVADTPQNRRRAWSNLWVLAAAQALVGSQMSMVFITAGLAGAMIAPNPCLATLPVSMTMLGSTISARFLSGFMARHGRRLGFTLACMIAALGAGVAFVGLEWSSFLLFTLGCTLIGAYMSAQGFYRFAVADVAPEPLQPRMISLVQAGGLVSALIGPQLASITAEASAVPFAMTFAVIIGLNLLGPLIFSLLRIPLPPSSGSGANAATRPGRSTSELLRTPEIAVAIICAMVSYALMNLVMTSTPLAIVGCGFGTSDAANVTAAHIIAMFAPAFFTGSLITRFGAERVVATGLVILAGAGAVALSGVSLDKFYLALILLGVGWNFGFIGATAMVTAAHRPEERGRVQGINDTIVFGGVFLASLSSGALMGCSGGTAEQGWSAVNLAMVPFLILAGGALIWLTLRPRETA</sequence>
<feature type="transmembrane region" description="Helical" evidence="4">
    <location>
        <begin position="109"/>
        <end position="132"/>
    </location>
</feature>
<dbReference type="InterPro" id="IPR020846">
    <property type="entry name" value="MFS_dom"/>
</dbReference>
<evidence type="ECO:0000256" key="2">
    <source>
        <dbReference type="ARBA" id="ARBA00022989"/>
    </source>
</evidence>
<feature type="transmembrane region" description="Helical" evidence="4">
    <location>
        <begin position="19"/>
        <end position="47"/>
    </location>
</feature>
<feature type="transmembrane region" description="Helical" evidence="4">
    <location>
        <begin position="84"/>
        <end position="103"/>
    </location>
</feature>
<reference evidence="7" key="1">
    <citation type="submission" date="2016-10" db="EMBL/GenBank/DDBJ databases">
        <authorList>
            <person name="Varghese N."/>
            <person name="Submissions S."/>
        </authorList>
    </citation>
    <scope>NUCLEOTIDE SEQUENCE [LARGE SCALE GENOMIC DNA]</scope>
    <source>
        <strain evidence="7">DSM 11593</strain>
    </source>
</reference>
<dbReference type="InterPro" id="IPR036259">
    <property type="entry name" value="MFS_trans_sf"/>
</dbReference>
<dbReference type="PANTHER" id="PTHR23534">
    <property type="entry name" value="MFS PERMEASE"/>
    <property type="match status" value="1"/>
</dbReference>
<accession>A0A1H6L148</accession>
<dbReference type="PANTHER" id="PTHR23534:SF1">
    <property type="entry name" value="MAJOR FACILITATOR SUPERFAMILY PROTEIN"/>
    <property type="match status" value="1"/>
</dbReference>
<protein>
    <submittedName>
        <fullName evidence="6">Predicted arabinose efflux permease, MFS family</fullName>
    </submittedName>
</protein>
<evidence type="ECO:0000313" key="7">
    <source>
        <dbReference type="Proteomes" id="UP000199125"/>
    </source>
</evidence>
<dbReference type="SUPFAM" id="SSF103473">
    <property type="entry name" value="MFS general substrate transporter"/>
    <property type="match status" value="1"/>
</dbReference>
<dbReference type="Proteomes" id="UP000199125">
    <property type="component" value="Unassembled WGS sequence"/>
</dbReference>
<dbReference type="Gene3D" id="1.20.1250.20">
    <property type="entry name" value="MFS general substrate transporter like domains"/>
    <property type="match status" value="1"/>
</dbReference>
<dbReference type="GO" id="GO:0022857">
    <property type="term" value="F:transmembrane transporter activity"/>
    <property type="evidence" value="ECO:0007669"/>
    <property type="project" value="InterPro"/>
</dbReference>
<feature type="transmembrane region" description="Helical" evidence="4">
    <location>
        <begin position="352"/>
        <end position="373"/>
    </location>
</feature>
<evidence type="ECO:0000256" key="3">
    <source>
        <dbReference type="ARBA" id="ARBA00023136"/>
    </source>
</evidence>
<feature type="transmembrane region" description="Helical" evidence="4">
    <location>
        <begin position="226"/>
        <end position="244"/>
    </location>
</feature>
<dbReference type="STRING" id="65735.SAMN04488075_1132"/>
<dbReference type="RefSeq" id="WP_090846260.1">
    <property type="nucleotide sequence ID" value="NZ_FNXG01000002.1"/>
</dbReference>
<name>A0A1H6L148_9RHOB</name>
<proteinExistence type="predicted"/>
<feature type="transmembrane region" description="Helical" evidence="4">
    <location>
        <begin position="385"/>
        <end position="406"/>
    </location>
</feature>
<dbReference type="InterPro" id="IPR011701">
    <property type="entry name" value="MFS"/>
</dbReference>
<dbReference type="AlphaFoldDB" id="A0A1H6L148"/>
<evidence type="ECO:0000259" key="5">
    <source>
        <dbReference type="PROSITE" id="PS50850"/>
    </source>
</evidence>
<dbReference type="PROSITE" id="PS50850">
    <property type="entry name" value="MFS"/>
    <property type="match status" value="1"/>
</dbReference>
<feature type="transmembrane region" description="Helical" evidence="4">
    <location>
        <begin position="264"/>
        <end position="284"/>
    </location>
</feature>